<sequence length="318" mass="34814">MQKRKLGQSALEVPPLTVGGNVFGWTVREQDALPLLDAFLDAGLNFIDTADSYSRWVAGNKGGESETIIGKWIRARGNRDKVIIATKVGSDMGQHNGKKVLKKSYILQAAEDSLRRLQTDYIDLYQSHYDDPDTPVEETLEAYAELVKAGKVRFIGASNFSSKRLAASLEASKKHGYPVYQSIQPEYNLYDRAGYEKELEPLVLETGIGVINYYALASGFLSGKYRTEADLSKSARGPGIKKYLDERGQRILKALDETAQRYKSTPAGISLAWLMARPGITAPIASATSERQIAELAAAAGLELDEAAIALLDKASAY</sequence>
<dbReference type="RefSeq" id="WP_344979515.1">
    <property type="nucleotide sequence ID" value="NZ_BAABFN010000005.1"/>
</dbReference>
<protein>
    <submittedName>
        <fullName evidence="2">Aldo/keto reductase</fullName>
    </submittedName>
</protein>
<accession>A0ABP8FY39</accession>
<dbReference type="InterPro" id="IPR050523">
    <property type="entry name" value="AKR_Detox_Biosynth"/>
</dbReference>
<evidence type="ECO:0000313" key="2">
    <source>
        <dbReference type="EMBL" id="GAA4313310.1"/>
    </source>
</evidence>
<dbReference type="Pfam" id="PF00248">
    <property type="entry name" value="Aldo_ket_red"/>
    <property type="match status" value="1"/>
</dbReference>
<dbReference type="InterPro" id="IPR023210">
    <property type="entry name" value="NADP_OxRdtase_dom"/>
</dbReference>
<gene>
    <name evidence="2" type="ORF">GCM10023143_23500</name>
</gene>
<dbReference type="SUPFAM" id="SSF51430">
    <property type="entry name" value="NAD(P)-linked oxidoreductase"/>
    <property type="match status" value="1"/>
</dbReference>
<dbReference type="EMBL" id="BAABFN010000005">
    <property type="protein sequence ID" value="GAA4313310.1"/>
    <property type="molecule type" value="Genomic_DNA"/>
</dbReference>
<dbReference type="PANTHER" id="PTHR43364">
    <property type="entry name" value="NADH-SPECIFIC METHYLGLYOXAL REDUCTASE-RELATED"/>
    <property type="match status" value="1"/>
</dbReference>
<organism evidence="2 3">
    <name type="scientific">Compostibacter hankyongensis</name>
    <dbReference type="NCBI Taxonomy" id="1007089"/>
    <lineage>
        <taxon>Bacteria</taxon>
        <taxon>Pseudomonadati</taxon>
        <taxon>Bacteroidota</taxon>
        <taxon>Chitinophagia</taxon>
        <taxon>Chitinophagales</taxon>
        <taxon>Chitinophagaceae</taxon>
        <taxon>Compostibacter</taxon>
    </lineage>
</organism>
<dbReference type="PANTHER" id="PTHR43364:SF6">
    <property type="entry name" value="OXIDOREDUCTASE-RELATED"/>
    <property type="match status" value="1"/>
</dbReference>
<dbReference type="CDD" id="cd19081">
    <property type="entry name" value="AKR_AKR9C1"/>
    <property type="match status" value="1"/>
</dbReference>
<dbReference type="Proteomes" id="UP001501207">
    <property type="component" value="Unassembled WGS sequence"/>
</dbReference>
<name>A0ABP8FY39_9BACT</name>
<reference evidence="3" key="1">
    <citation type="journal article" date="2019" name="Int. J. Syst. Evol. Microbiol.">
        <title>The Global Catalogue of Microorganisms (GCM) 10K type strain sequencing project: providing services to taxonomists for standard genome sequencing and annotation.</title>
        <authorList>
            <consortium name="The Broad Institute Genomics Platform"/>
            <consortium name="The Broad Institute Genome Sequencing Center for Infectious Disease"/>
            <person name="Wu L."/>
            <person name="Ma J."/>
        </authorList>
    </citation>
    <scope>NUCLEOTIDE SEQUENCE [LARGE SCALE GENOMIC DNA]</scope>
    <source>
        <strain evidence="3">JCM 17664</strain>
    </source>
</reference>
<dbReference type="Gene3D" id="3.20.20.100">
    <property type="entry name" value="NADP-dependent oxidoreductase domain"/>
    <property type="match status" value="1"/>
</dbReference>
<feature type="domain" description="NADP-dependent oxidoreductase" evidence="1">
    <location>
        <begin position="16"/>
        <end position="315"/>
    </location>
</feature>
<keyword evidence="3" id="KW-1185">Reference proteome</keyword>
<proteinExistence type="predicted"/>
<comment type="caution">
    <text evidence="2">The sequence shown here is derived from an EMBL/GenBank/DDBJ whole genome shotgun (WGS) entry which is preliminary data.</text>
</comment>
<evidence type="ECO:0000259" key="1">
    <source>
        <dbReference type="Pfam" id="PF00248"/>
    </source>
</evidence>
<evidence type="ECO:0000313" key="3">
    <source>
        <dbReference type="Proteomes" id="UP001501207"/>
    </source>
</evidence>
<dbReference type="InterPro" id="IPR036812">
    <property type="entry name" value="NAD(P)_OxRdtase_dom_sf"/>
</dbReference>